<dbReference type="AlphaFoldDB" id="X0YL01"/>
<dbReference type="Gene3D" id="3.40.1780.10">
    <property type="entry name" value="QueA-like"/>
    <property type="match status" value="1"/>
</dbReference>
<dbReference type="GO" id="GO:0051075">
    <property type="term" value="F:S-adenosylmethionine:tRNA ribosyltransferase-isomerase activity"/>
    <property type="evidence" value="ECO:0007669"/>
    <property type="project" value="TreeGrafter"/>
</dbReference>
<comment type="caution">
    <text evidence="5">The sequence shown here is derived from an EMBL/GenBank/DDBJ whole genome shotgun (WGS) entry which is preliminary data.</text>
</comment>
<dbReference type="InterPro" id="IPR042119">
    <property type="entry name" value="QueA_dom2"/>
</dbReference>
<feature type="non-terminal residue" evidence="5">
    <location>
        <position position="1"/>
    </location>
</feature>
<dbReference type="InterPro" id="IPR042118">
    <property type="entry name" value="QueA_dom1"/>
</dbReference>
<evidence type="ECO:0000256" key="3">
    <source>
        <dbReference type="ARBA" id="ARBA00022691"/>
    </source>
</evidence>
<dbReference type="PANTHER" id="PTHR30307">
    <property type="entry name" value="S-ADENOSYLMETHIONINE:TRNA RIBOSYLTRANSFERASE-ISOMERASE"/>
    <property type="match status" value="1"/>
</dbReference>
<accession>X0YL01</accession>
<evidence type="ECO:0000313" key="5">
    <source>
        <dbReference type="EMBL" id="GAG47697.1"/>
    </source>
</evidence>
<keyword evidence="1" id="KW-0963">Cytoplasm</keyword>
<dbReference type="InterPro" id="IPR003699">
    <property type="entry name" value="QueA"/>
</dbReference>
<name>X0YL01_9ZZZZ</name>
<keyword evidence="3" id="KW-0949">S-adenosyl-L-methionine</keyword>
<dbReference type="Gene3D" id="2.40.10.240">
    <property type="entry name" value="QueA-like"/>
    <property type="match status" value="1"/>
</dbReference>
<dbReference type="EMBL" id="BARS01052992">
    <property type="protein sequence ID" value="GAG47697.1"/>
    <property type="molecule type" value="Genomic_DNA"/>
</dbReference>
<evidence type="ECO:0008006" key="6">
    <source>
        <dbReference type="Google" id="ProtNLM"/>
    </source>
</evidence>
<evidence type="ECO:0000256" key="2">
    <source>
        <dbReference type="ARBA" id="ARBA00022679"/>
    </source>
</evidence>
<protein>
    <recommendedName>
        <fullName evidence="6">S-adenosylmethionine:tRNA ribosyltransferase-isomerase</fullName>
    </recommendedName>
</protein>
<evidence type="ECO:0000256" key="1">
    <source>
        <dbReference type="ARBA" id="ARBA00022490"/>
    </source>
</evidence>
<feature type="non-terminal residue" evidence="5">
    <location>
        <position position="229"/>
    </location>
</feature>
<evidence type="ECO:0000256" key="4">
    <source>
        <dbReference type="ARBA" id="ARBA00022785"/>
    </source>
</evidence>
<gene>
    <name evidence="5" type="ORF">S01H1_78706</name>
</gene>
<proteinExistence type="predicted"/>
<sequence>LAGRTGGDFCSAELIERLEAGRWLLKINTDADTPMVLNKIGYAPVPPYIKRGSDAVMANLDKRRYQTVFARYRGAVAAPTAGLHFTEKLIGRLKDSGVIFAYVTLHVGEGTFRPVTTRTLEEHKIHSERFSVDEKNARIINTAKRSGGRIIAVGTTSVRTLETVAQAGQIRAGSGTTSLFVRHGYKFKIADAMITNFHLPKSTLLALVAAFAGLENVLGAYRHAIEKNY</sequence>
<keyword evidence="2" id="KW-0808">Transferase</keyword>
<reference evidence="5" key="1">
    <citation type="journal article" date="2014" name="Front. Microbiol.">
        <title>High frequency of phylogenetically diverse reductive dehalogenase-homologous genes in deep subseafloor sedimentary metagenomes.</title>
        <authorList>
            <person name="Kawai M."/>
            <person name="Futagami T."/>
            <person name="Toyoda A."/>
            <person name="Takaki Y."/>
            <person name="Nishi S."/>
            <person name="Hori S."/>
            <person name="Arai W."/>
            <person name="Tsubouchi T."/>
            <person name="Morono Y."/>
            <person name="Uchiyama I."/>
            <person name="Ito T."/>
            <person name="Fujiyama A."/>
            <person name="Inagaki F."/>
            <person name="Takami H."/>
        </authorList>
    </citation>
    <scope>NUCLEOTIDE SEQUENCE</scope>
    <source>
        <strain evidence="5">Expedition CK06-06</strain>
    </source>
</reference>
<keyword evidence="4" id="KW-0671">Queuosine biosynthesis</keyword>
<dbReference type="SUPFAM" id="SSF111337">
    <property type="entry name" value="QueA-like"/>
    <property type="match status" value="1"/>
</dbReference>
<organism evidence="5">
    <name type="scientific">marine sediment metagenome</name>
    <dbReference type="NCBI Taxonomy" id="412755"/>
    <lineage>
        <taxon>unclassified sequences</taxon>
        <taxon>metagenomes</taxon>
        <taxon>ecological metagenomes</taxon>
    </lineage>
</organism>
<dbReference type="GO" id="GO:0008616">
    <property type="term" value="P:tRNA queuosine(34) biosynthetic process"/>
    <property type="evidence" value="ECO:0007669"/>
    <property type="project" value="UniProtKB-KW"/>
</dbReference>
<dbReference type="InterPro" id="IPR036100">
    <property type="entry name" value="QueA_sf"/>
</dbReference>
<dbReference type="PANTHER" id="PTHR30307:SF0">
    <property type="entry name" value="S-ADENOSYLMETHIONINE:TRNA RIBOSYLTRANSFERASE-ISOMERASE"/>
    <property type="match status" value="1"/>
</dbReference>
<dbReference type="Pfam" id="PF02547">
    <property type="entry name" value="Queuosine_synth"/>
    <property type="match status" value="1"/>
</dbReference>